<dbReference type="GO" id="GO:0006355">
    <property type="term" value="P:regulation of DNA-templated transcription"/>
    <property type="evidence" value="ECO:0007669"/>
    <property type="project" value="InterPro"/>
</dbReference>
<gene>
    <name evidence="1" type="ORF">Mic7113_0682</name>
</gene>
<dbReference type="Proteomes" id="UP000010471">
    <property type="component" value="Chromosome"/>
</dbReference>
<dbReference type="KEGG" id="mic:Mic7113_0682"/>
<dbReference type="HOGENOM" id="CLU_207876_0_0_3"/>
<evidence type="ECO:0000313" key="1">
    <source>
        <dbReference type="EMBL" id="AFZ16595.1"/>
    </source>
</evidence>
<dbReference type="EMBL" id="CP003630">
    <property type="protein sequence ID" value="AFZ16595.1"/>
    <property type="molecule type" value="Genomic_DNA"/>
</dbReference>
<evidence type="ECO:0000313" key="2">
    <source>
        <dbReference type="Proteomes" id="UP000010471"/>
    </source>
</evidence>
<dbReference type="Gene3D" id="1.10.1220.10">
    <property type="entry name" value="Met repressor-like"/>
    <property type="match status" value="1"/>
</dbReference>
<organism evidence="1 2">
    <name type="scientific">Allocoleopsis franciscana PCC 7113</name>
    <dbReference type="NCBI Taxonomy" id="1173027"/>
    <lineage>
        <taxon>Bacteria</taxon>
        <taxon>Bacillati</taxon>
        <taxon>Cyanobacteriota</taxon>
        <taxon>Cyanophyceae</taxon>
        <taxon>Coleofasciculales</taxon>
        <taxon>Coleofasciculaceae</taxon>
        <taxon>Allocoleopsis</taxon>
        <taxon>Allocoleopsis franciscana</taxon>
    </lineage>
</organism>
<sequence length="63" mass="7151">MSEEEKTVNFRVFLSESERTQFKVACAKTRTTMSQQAVALIREWLNTQENETPSPSNKGKGAE</sequence>
<keyword evidence="2" id="KW-1185">Reference proteome</keyword>
<proteinExistence type="predicted"/>
<protein>
    <submittedName>
        <fullName evidence="1">Uncharacterized protein</fullName>
    </submittedName>
</protein>
<dbReference type="RefSeq" id="WP_015180758.1">
    <property type="nucleotide sequence ID" value="NC_019738.1"/>
</dbReference>
<reference evidence="1 2" key="1">
    <citation type="submission" date="2012-06" db="EMBL/GenBank/DDBJ databases">
        <title>Finished chromosome of genome of Microcoleus sp. PCC 7113.</title>
        <authorList>
            <consortium name="US DOE Joint Genome Institute"/>
            <person name="Gugger M."/>
            <person name="Coursin T."/>
            <person name="Rippka R."/>
            <person name="Tandeau De Marsac N."/>
            <person name="Huntemann M."/>
            <person name="Wei C.-L."/>
            <person name="Han J."/>
            <person name="Detter J.C."/>
            <person name="Han C."/>
            <person name="Tapia R."/>
            <person name="Chen A."/>
            <person name="Kyrpides N."/>
            <person name="Mavromatis K."/>
            <person name="Markowitz V."/>
            <person name="Szeto E."/>
            <person name="Ivanova N."/>
            <person name="Pagani I."/>
            <person name="Pati A."/>
            <person name="Goodwin L."/>
            <person name="Nordberg H.P."/>
            <person name="Cantor M.N."/>
            <person name="Hua S.X."/>
            <person name="Woyke T."/>
            <person name="Kerfeld C.A."/>
        </authorList>
    </citation>
    <scope>NUCLEOTIDE SEQUENCE [LARGE SCALE GENOMIC DNA]</scope>
    <source>
        <strain evidence="1 2">PCC 7113</strain>
    </source>
</reference>
<dbReference type="OrthoDB" id="517869at2"/>
<dbReference type="InterPro" id="IPR013321">
    <property type="entry name" value="Arc_rbn_hlx_hlx"/>
</dbReference>
<accession>K9W8A3</accession>
<dbReference type="InterPro" id="IPR010985">
    <property type="entry name" value="Ribbon_hlx_hlx"/>
</dbReference>
<dbReference type="AlphaFoldDB" id="K9W8A3"/>
<dbReference type="SUPFAM" id="SSF47598">
    <property type="entry name" value="Ribbon-helix-helix"/>
    <property type="match status" value="1"/>
</dbReference>
<name>K9W8A3_9CYAN</name>